<sequence length="46" mass="5044">MSDARWDAYIRVQRFAIDAAAIHTMDAAAKATASEHMQAVRHLTSG</sequence>
<name>A0ABQ0YYR1_9HYPH</name>
<dbReference type="RefSeq" id="WP_173002439.1">
    <property type="nucleotide sequence ID" value="NZ_BLAJ01000001.1"/>
</dbReference>
<organism evidence="1 2">
    <name type="scientific">Rhizobium dioscoreae</name>
    <dbReference type="NCBI Taxonomy" id="2653122"/>
    <lineage>
        <taxon>Bacteria</taxon>
        <taxon>Pseudomonadati</taxon>
        <taxon>Pseudomonadota</taxon>
        <taxon>Alphaproteobacteria</taxon>
        <taxon>Hyphomicrobiales</taxon>
        <taxon>Rhizobiaceae</taxon>
        <taxon>Rhizobium/Agrobacterium group</taxon>
        <taxon>Rhizobium</taxon>
    </lineage>
</organism>
<protein>
    <submittedName>
        <fullName evidence="1">Uncharacterized protein</fullName>
    </submittedName>
</protein>
<proteinExistence type="predicted"/>
<accession>A0ABQ0YYR1</accession>
<dbReference type="Proteomes" id="UP000390335">
    <property type="component" value="Unassembled WGS sequence"/>
</dbReference>
<evidence type="ECO:0000313" key="2">
    <source>
        <dbReference type="Proteomes" id="UP000390335"/>
    </source>
</evidence>
<dbReference type="EMBL" id="BLAJ01000001">
    <property type="protein sequence ID" value="GES48263.1"/>
    <property type="molecule type" value="Genomic_DNA"/>
</dbReference>
<evidence type="ECO:0000313" key="1">
    <source>
        <dbReference type="EMBL" id="GES48263.1"/>
    </source>
</evidence>
<gene>
    <name evidence="1" type="ORF">RsS93_08770</name>
</gene>
<keyword evidence="2" id="KW-1185">Reference proteome</keyword>
<comment type="caution">
    <text evidence="1">The sequence shown here is derived from an EMBL/GenBank/DDBJ whole genome shotgun (WGS) entry which is preliminary data.</text>
</comment>
<reference evidence="1 2" key="1">
    <citation type="journal article" date="2020" name="Genome Biol. Evol.">
        <title>Rhizobium dioscoreae sp. nov., a plant growth-promoting bacterium isolated from yam (Dioscorea species).</title>
        <authorList>
            <person name="Ouyabe M."/>
            <person name="Tanaka N."/>
            <person name="Shiwa Y."/>
            <person name="Fujita N."/>
            <person name="Kikuno H."/>
            <person name="Babil P."/>
            <person name="Shiwachi H."/>
        </authorList>
    </citation>
    <scope>NUCLEOTIDE SEQUENCE [LARGE SCALE GENOMIC DNA]</scope>
    <source>
        <strain evidence="1 2">S-93</strain>
    </source>
</reference>